<dbReference type="OrthoDB" id="4965347at2"/>
<dbReference type="InterPro" id="IPR036641">
    <property type="entry name" value="HPT_dom_sf"/>
</dbReference>
<dbReference type="SUPFAM" id="SSF47226">
    <property type="entry name" value="Histidine-containing phosphotransfer domain, HPT domain"/>
    <property type="match status" value="1"/>
</dbReference>
<protein>
    <recommendedName>
        <fullName evidence="2">HPt domain-containing protein</fullName>
    </recommendedName>
</protein>
<dbReference type="GO" id="GO:0000160">
    <property type="term" value="P:phosphorelay signal transduction system"/>
    <property type="evidence" value="ECO:0007669"/>
    <property type="project" value="InterPro"/>
</dbReference>
<name>A0A220UBS3_9MICO</name>
<keyword evidence="4" id="KW-1185">Reference proteome</keyword>
<feature type="domain" description="HPt" evidence="2">
    <location>
        <begin position="28"/>
        <end position="93"/>
    </location>
</feature>
<dbReference type="KEGG" id="brv:CFK39_06350"/>
<dbReference type="RefSeq" id="WP_089064756.1">
    <property type="nucleotide sequence ID" value="NZ_CP022316.1"/>
</dbReference>
<gene>
    <name evidence="3" type="ORF">CFK39_06350</name>
</gene>
<evidence type="ECO:0000313" key="3">
    <source>
        <dbReference type="EMBL" id="ASK65515.1"/>
    </source>
</evidence>
<reference evidence="4" key="1">
    <citation type="submission" date="2017-07" db="EMBL/GenBank/DDBJ databases">
        <title>Brachybacterium sp. VR2415.</title>
        <authorList>
            <person name="Tak E.J."/>
            <person name="Bae J.-W."/>
        </authorList>
    </citation>
    <scope>NUCLEOTIDE SEQUENCE [LARGE SCALE GENOMIC DNA]</scope>
    <source>
        <strain evidence="4">VR2415</strain>
    </source>
</reference>
<dbReference type="EMBL" id="CP022316">
    <property type="protein sequence ID" value="ASK65515.1"/>
    <property type="molecule type" value="Genomic_DNA"/>
</dbReference>
<evidence type="ECO:0000256" key="1">
    <source>
        <dbReference type="SAM" id="MobiDB-lite"/>
    </source>
</evidence>
<evidence type="ECO:0000313" key="4">
    <source>
        <dbReference type="Proteomes" id="UP000198398"/>
    </source>
</evidence>
<feature type="compositionally biased region" description="Low complexity" evidence="1">
    <location>
        <begin position="148"/>
        <end position="160"/>
    </location>
</feature>
<dbReference type="InterPro" id="IPR008207">
    <property type="entry name" value="Sig_transdc_His_kin_Hpt_dom"/>
</dbReference>
<dbReference type="Pfam" id="PF01627">
    <property type="entry name" value="Hpt"/>
    <property type="match status" value="1"/>
</dbReference>
<sequence>MPTAPVLDDDVLHRLGEQLGSSDALCGFLRRYLALLEQRIARLERALDCADQDDWKDAVLSLKTSSVMAGAQALAEQAADLEQESAGCPSWLAPAGAVEGQALAPAPGKRDPALTRRAERMACLRRLAAETARQLRAFLRRVGGAPGTAIAAPCTATDAPPARRPAPPS</sequence>
<accession>A0A220UBS3</accession>
<dbReference type="Proteomes" id="UP000198398">
    <property type="component" value="Chromosome"/>
</dbReference>
<proteinExistence type="predicted"/>
<dbReference type="Gene3D" id="1.20.120.160">
    <property type="entry name" value="HPT domain"/>
    <property type="match status" value="1"/>
</dbReference>
<organism evidence="3 4">
    <name type="scientific">Brachybacterium avium</name>
    <dbReference type="NCBI Taxonomy" id="2017485"/>
    <lineage>
        <taxon>Bacteria</taxon>
        <taxon>Bacillati</taxon>
        <taxon>Actinomycetota</taxon>
        <taxon>Actinomycetes</taxon>
        <taxon>Micrococcales</taxon>
        <taxon>Dermabacteraceae</taxon>
        <taxon>Brachybacterium</taxon>
    </lineage>
</organism>
<evidence type="ECO:0000259" key="2">
    <source>
        <dbReference type="Pfam" id="PF01627"/>
    </source>
</evidence>
<feature type="region of interest" description="Disordered" evidence="1">
    <location>
        <begin position="148"/>
        <end position="169"/>
    </location>
</feature>
<dbReference type="AlphaFoldDB" id="A0A220UBS3"/>